<dbReference type="Gene3D" id="1.10.630.10">
    <property type="entry name" value="Cytochrome P450"/>
    <property type="match status" value="1"/>
</dbReference>
<proteinExistence type="inferred from homology"/>
<dbReference type="RefSeq" id="XP_038784741.1">
    <property type="nucleotide sequence ID" value="XM_038932253.1"/>
</dbReference>
<keyword evidence="6" id="KW-0472">Membrane</keyword>
<evidence type="ECO:0000256" key="2">
    <source>
        <dbReference type="ARBA" id="ARBA00022723"/>
    </source>
</evidence>
<keyword evidence="6" id="KW-0812">Transmembrane</keyword>
<dbReference type="InterPro" id="IPR036396">
    <property type="entry name" value="Cyt_P450_sf"/>
</dbReference>
<dbReference type="EMBL" id="JAAABM010000010">
    <property type="protein sequence ID" value="KAF7674446.1"/>
    <property type="molecule type" value="Genomic_DNA"/>
</dbReference>
<dbReference type="Pfam" id="PF00067">
    <property type="entry name" value="p450"/>
    <property type="match status" value="1"/>
</dbReference>
<keyword evidence="3 4" id="KW-0408">Iron</keyword>
<dbReference type="GeneID" id="62205431"/>
<evidence type="ECO:0000256" key="6">
    <source>
        <dbReference type="SAM" id="Phobius"/>
    </source>
</evidence>
<dbReference type="GO" id="GO:0020037">
    <property type="term" value="F:heme binding"/>
    <property type="evidence" value="ECO:0007669"/>
    <property type="project" value="InterPro"/>
</dbReference>
<name>A0A8H7AZH4_9PLEO</name>
<organism evidence="7 8">
    <name type="scientific">Alternaria burnsii</name>
    <dbReference type="NCBI Taxonomy" id="1187904"/>
    <lineage>
        <taxon>Eukaryota</taxon>
        <taxon>Fungi</taxon>
        <taxon>Dikarya</taxon>
        <taxon>Ascomycota</taxon>
        <taxon>Pezizomycotina</taxon>
        <taxon>Dothideomycetes</taxon>
        <taxon>Pleosporomycetidae</taxon>
        <taxon>Pleosporales</taxon>
        <taxon>Pleosporineae</taxon>
        <taxon>Pleosporaceae</taxon>
        <taxon>Alternaria</taxon>
        <taxon>Alternaria sect. Alternaria</taxon>
    </lineage>
</organism>
<protein>
    <submittedName>
        <fullName evidence="7">Pisatin demethylase</fullName>
    </submittedName>
</protein>
<comment type="similarity">
    <text evidence="5">Belongs to the cytochrome P450 family.</text>
</comment>
<dbReference type="InterPro" id="IPR050121">
    <property type="entry name" value="Cytochrome_P450_monoxygenase"/>
</dbReference>
<keyword evidence="4 5" id="KW-0349">Heme</keyword>
<keyword evidence="7" id="KW-0808">Transferase</keyword>
<feature type="transmembrane region" description="Helical" evidence="6">
    <location>
        <begin position="7"/>
        <end position="28"/>
    </location>
</feature>
<keyword evidence="5" id="KW-0503">Monooxygenase</keyword>
<reference evidence="7" key="1">
    <citation type="submission" date="2020-01" db="EMBL/GenBank/DDBJ databases">
        <authorList>
            <person name="Feng Z.H.Z."/>
        </authorList>
    </citation>
    <scope>NUCLEOTIDE SEQUENCE</scope>
    <source>
        <strain evidence="7">CBS107.38</strain>
    </source>
</reference>
<dbReference type="InterPro" id="IPR017972">
    <property type="entry name" value="Cyt_P450_CS"/>
</dbReference>
<sequence>MALLQIFPCIFITFITYFIAIPIIQISISPLRKVPGPFFAQFTRLWEWHATEKYDFASLNIALHKKYGPIVRLGPNRYSVNDAEATRILLGHTNALDKSRYYIPFGSPTSPNIFTEPRISAHKILRRPITALYSTTSLLSYECFVDTCNKILVNRLREYALNDKELDMRQMMQFYAFDVIGEITAGSRFGFMEDDGDKNNMIAPIDETVKKGALLGLVPEVIYPILYIAGIFKIKPAFQKVIDFAVLQIHKRTSGHTKSRDDRQDFVDKLLPLELEGRITRMNTVDACGSNIGAGSDTTAISLTATFAYLAMNPKACAKLRDELDKATSNGMLSDPVTFQEAQRLPYLHAVIYESLRIHSAVGAPLTRVIGKEGATLVGQYFPPGTEVGVNPWVAHYNTEVFGPDAAKFVPERWLTDDAEKLSNMNRNFLAFGAGPRTCLGKNISLLEMFKVVPQVMRNFDFEIVADKRTAKGYAWKTYWFTKQDCKCRVVERRV</sequence>
<gene>
    <name evidence="7" type="ORF">GT037_007206</name>
</gene>
<dbReference type="InterPro" id="IPR002401">
    <property type="entry name" value="Cyt_P450_E_grp-I"/>
</dbReference>
<dbReference type="PANTHER" id="PTHR24305">
    <property type="entry name" value="CYTOCHROME P450"/>
    <property type="match status" value="1"/>
</dbReference>
<evidence type="ECO:0000256" key="3">
    <source>
        <dbReference type="ARBA" id="ARBA00023004"/>
    </source>
</evidence>
<keyword evidence="2 4" id="KW-0479">Metal-binding</keyword>
<dbReference type="CDD" id="cd11060">
    <property type="entry name" value="CYP57A1-like"/>
    <property type="match status" value="1"/>
</dbReference>
<evidence type="ECO:0000313" key="8">
    <source>
        <dbReference type="Proteomes" id="UP000596902"/>
    </source>
</evidence>
<evidence type="ECO:0000256" key="5">
    <source>
        <dbReference type="RuleBase" id="RU000461"/>
    </source>
</evidence>
<dbReference type="PROSITE" id="PS00086">
    <property type="entry name" value="CYTOCHROME_P450"/>
    <property type="match status" value="1"/>
</dbReference>
<feature type="binding site" description="axial binding residue" evidence="4">
    <location>
        <position position="439"/>
    </location>
    <ligand>
        <name>heme</name>
        <dbReference type="ChEBI" id="CHEBI:30413"/>
    </ligand>
    <ligandPart>
        <name>Fe</name>
        <dbReference type="ChEBI" id="CHEBI:18248"/>
    </ligandPart>
</feature>
<reference evidence="7" key="2">
    <citation type="submission" date="2020-08" db="EMBL/GenBank/DDBJ databases">
        <title>Draft Genome Sequence of Cumin Blight Pathogen Alternaria burnsii.</title>
        <authorList>
            <person name="Feng Z."/>
        </authorList>
    </citation>
    <scope>NUCLEOTIDE SEQUENCE</scope>
    <source>
        <strain evidence="7">CBS107.38</strain>
    </source>
</reference>
<dbReference type="AlphaFoldDB" id="A0A8H7AZH4"/>
<accession>A0A8H7AZH4</accession>
<dbReference type="PRINTS" id="PR00463">
    <property type="entry name" value="EP450I"/>
</dbReference>
<comment type="cofactor">
    <cofactor evidence="1 4">
        <name>heme</name>
        <dbReference type="ChEBI" id="CHEBI:30413"/>
    </cofactor>
</comment>
<dbReference type="PANTHER" id="PTHR24305:SF190">
    <property type="entry name" value="P450, PUTATIVE (EUROFUNG)-RELATED"/>
    <property type="match status" value="1"/>
</dbReference>
<keyword evidence="6" id="KW-1133">Transmembrane helix</keyword>
<evidence type="ECO:0000256" key="4">
    <source>
        <dbReference type="PIRSR" id="PIRSR602401-1"/>
    </source>
</evidence>
<dbReference type="Proteomes" id="UP000596902">
    <property type="component" value="Unassembled WGS sequence"/>
</dbReference>
<keyword evidence="7" id="KW-0489">Methyltransferase</keyword>
<keyword evidence="8" id="KW-1185">Reference proteome</keyword>
<dbReference type="GO" id="GO:0008168">
    <property type="term" value="F:methyltransferase activity"/>
    <property type="evidence" value="ECO:0007669"/>
    <property type="project" value="UniProtKB-KW"/>
</dbReference>
<evidence type="ECO:0000256" key="1">
    <source>
        <dbReference type="ARBA" id="ARBA00001971"/>
    </source>
</evidence>
<keyword evidence="5" id="KW-0560">Oxidoreductase</keyword>
<comment type="caution">
    <text evidence="7">The sequence shown here is derived from an EMBL/GenBank/DDBJ whole genome shotgun (WGS) entry which is preliminary data.</text>
</comment>
<dbReference type="GO" id="GO:0004497">
    <property type="term" value="F:monooxygenase activity"/>
    <property type="evidence" value="ECO:0007669"/>
    <property type="project" value="UniProtKB-KW"/>
</dbReference>
<evidence type="ECO:0000313" key="7">
    <source>
        <dbReference type="EMBL" id="KAF7674446.1"/>
    </source>
</evidence>
<dbReference type="PRINTS" id="PR00385">
    <property type="entry name" value="P450"/>
</dbReference>
<dbReference type="SUPFAM" id="SSF48264">
    <property type="entry name" value="Cytochrome P450"/>
    <property type="match status" value="1"/>
</dbReference>
<dbReference type="GO" id="GO:0005506">
    <property type="term" value="F:iron ion binding"/>
    <property type="evidence" value="ECO:0007669"/>
    <property type="project" value="InterPro"/>
</dbReference>
<dbReference type="InterPro" id="IPR001128">
    <property type="entry name" value="Cyt_P450"/>
</dbReference>
<dbReference type="GO" id="GO:0016705">
    <property type="term" value="F:oxidoreductase activity, acting on paired donors, with incorporation or reduction of molecular oxygen"/>
    <property type="evidence" value="ECO:0007669"/>
    <property type="project" value="InterPro"/>
</dbReference>
<dbReference type="GO" id="GO:0032259">
    <property type="term" value="P:methylation"/>
    <property type="evidence" value="ECO:0007669"/>
    <property type="project" value="UniProtKB-KW"/>
</dbReference>